<keyword evidence="1" id="KW-1133">Transmembrane helix</keyword>
<keyword evidence="4" id="KW-1185">Reference proteome</keyword>
<keyword evidence="1" id="KW-0472">Membrane</keyword>
<dbReference type="InterPro" id="IPR058660">
    <property type="entry name" value="WHD_DnaB"/>
</dbReference>
<reference evidence="3" key="1">
    <citation type="submission" date="2022-12" db="EMBL/GenBank/DDBJ databases">
        <title>Genomic Characterization of Candidatus Phytoplasma sacchari in China.</title>
        <authorList>
            <person name="Zhang R.-Y."/>
        </authorList>
    </citation>
    <scope>NUCLEOTIDE SEQUENCE [LARGE SCALE GENOMIC DNA]</scope>
    <source>
        <strain evidence="3">SCWL1</strain>
    </source>
</reference>
<evidence type="ECO:0000313" key="4">
    <source>
        <dbReference type="Proteomes" id="UP001210120"/>
    </source>
</evidence>
<protein>
    <recommendedName>
        <fullName evidence="2">Replicative helicase loading/DNA remodeling protein DnaB N-terminal winged helix domain-containing protein</fullName>
    </recommendedName>
</protein>
<feature type="transmembrane region" description="Helical" evidence="1">
    <location>
        <begin position="20"/>
        <end position="39"/>
    </location>
</feature>
<organism evidence="3 4">
    <name type="scientific">Candidatus Phytoplasma sacchari</name>
    <dbReference type="NCBI Taxonomy" id="2609813"/>
    <lineage>
        <taxon>Bacteria</taxon>
        <taxon>Bacillati</taxon>
        <taxon>Mycoplasmatota</taxon>
        <taxon>Mollicutes</taxon>
        <taxon>Acholeplasmatales</taxon>
        <taxon>Acholeplasmataceae</taxon>
        <taxon>Candidatus Phytoplasma</taxon>
        <taxon>16SrXI (Rice yellow dwarf group)</taxon>
    </lineage>
</organism>
<accession>A0ABY7M3C5</accession>
<sequence length="405" mass="48841">MYLLEKIKIKNNKNLSLEDYRILTLLYAPIIGNYSFFIYQTLYCMSPVCNNYNAEYDYKFLLEFLNMDFNFFQQNKYKLEAVGLLQTLQDLNDVNKKIYFVQPPVNTYYFFRDPILSQFLFSTIGEENYLHLEKVIFGEDKLNLANYQNISKNFHDVFCFKQINIKKEISNYKNKDNNNLNNNFYNNFDFEIFIENLSDRFKKPFLFEYHNINYLMKLSFVYGLSPKEMSLIYQDVFRKNYEEELDLNKLRTFLKRKYLKEDYKIQSIGINNIKNETDEMIIYLKNTDPYRVIHNFAKNFNSSINLQNIVFKLVEQNSDIEKGIFNSLIMYVCKIKEHEDVAFLSYNYFQTILDSWLDQGIISTELAYNFLIKKTPKKIKINKKNSKIRPKWLDDIKKNLTFNNE</sequence>
<name>A0ABY7M3C5_9MOLU</name>
<gene>
    <name evidence="3" type="ORF">O7R10_01980</name>
</gene>
<evidence type="ECO:0000313" key="3">
    <source>
        <dbReference type="EMBL" id="WBL31358.1"/>
    </source>
</evidence>
<keyword evidence="1" id="KW-0812">Transmembrane</keyword>
<proteinExistence type="predicted"/>
<dbReference type="EMBL" id="CP115156">
    <property type="protein sequence ID" value="WBL31358.1"/>
    <property type="molecule type" value="Genomic_DNA"/>
</dbReference>
<feature type="domain" description="Replicative helicase loading/DNA remodeling protein DnaB N-terminal winged helix" evidence="2">
    <location>
        <begin position="5"/>
        <end position="252"/>
    </location>
</feature>
<dbReference type="Pfam" id="PF25888">
    <property type="entry name" value="WHD_DnaB"/>
    <property type="match status" value="1"/>
</dbReference>
<dbReference type="Proteomes" id="UP001210120">
    <property type="component" value="Chromosome"/>
</dbReference>
<evidence type="ECO:0000256" key="1">
    <source>
        <dbReference type="SAM" id="Phobius"/>
    </source>
</evidence>
<evidence type="ECO:0000259" key="2">
    <source>
        <dbReference type="Pfam" id="PF25888"/>
    </source>
</evidence>